<dbReference type="PANTHER" id="PTHR43471">
    <property type="entry name" value="ABC TRANSPORTER PERMEASE"/>
    <property type="match status" value="1"/>
</dbReference>
<dbReference type="RefSeq" id="WP_188855842.1">
    <property type="nucleotide sequence ID" value="NZ_BMOS01000002.1"/>
</dbReference>
<feature type="transmembrane region" description="Helical" evidence="5">
    <location>
        <begin position="317"/>
        <end position="334"/>
    </location>
</feature>
<keyword evidence="4 5" id="KW-0472">Membrane</keyword>
<gene>
    <name evidence="7" type="ORF">GCM10007971_04340</name>
</gene>
<feature type="transmembrane region" description="Helical" evidence="5">
    <location>
        <begin position="21"/>
        <end position="42"/>
    </location>
</feature>
<feature type="domain" description="ABC-2 type transporter transmembrane" evidence="6">
    <location>
        <begin position="19"/>
        <end position="388"/>
    </location>
</feature>
<evidence type="ECO:0000256" key="4">
    <source>
        <dbReference type="ARBA" id="ARBA00023136"/>
    </source>
</evidence>
<evidence type="ECO:0000313" key="8">
    <source>
        <dbReference type="Proteomes" id="UP000624041"/>
    </source>
</evidence>
<keyword evidence="3 5" id="KW-1133">Transmembrane helix</keyword>
<comment type="caution">
    <text evidence="7">The sequence shown here is derived from an EMBL/GenBank/DDBJ whole genome shotgun (WGS) entry which is preliminary data.</text>
</comment>
<dbReference type="GO" id="GO:0140359">
    <property type="term" value="F:ABC-type transporter activity"/>
    <property type="evidence" value="ECO:0007669"/>
    <property type="project" value="InterPro"/>
</dbReference>
<feature type="transmembrane region" description="Helical" evidence="5">
    <location>
        <begin position="281"/>
        <end position="305"/>
    </location>
</feature>
<name>A0A918CZ34_9BACI</name>
<dbReference type="Proteomes" id="UP000624041">
    <property type="component" value="Unassembled WGS sequence"/>
</dbReference>
<comment type="subcellular location">
    <subcellularLocation>
        <location evidence="1">Membrane</location>
        <topology evidence="1">Multi-pass membrane protein</topology>
    </subcellularLocation>
</comment>
<reference evidence="7" key="2">
    <citation type="submission" date="2020-09" db="EMBL/GenBank/DDBJ databases">
        <authorList>
            <person name="Sun Q."/>
            <person name="Ohkuma M."/>
        </authorList>
    </citation>
    <scope>NUCLEOTIDE SEQUENCE</scope>
    <source>
        <strain evidence="7">JCM 17251</strain>
    </source>
</reference>
<evidence type="ECO:0000259" key="6">
    <source>
        <dbReference type="Pfam" id="PF12698"/>
    </source>
</evidence>
<evidence type="ECO:0000256" key="1">
    <source>
        <dbReference type="ARBA" id="ARBA00004141"/>
    </source>
</evidence>
<dbReference type="EMBL" id="BMOS01000002">
    <property type="protein sequence ID" value="GGN50573.1"/>
    <property type="molecule type" value="Genomic_DNA"/>
</dbReference>
<dbReference type="GO" id="GO:0016020">
    <property type="term" value="C:membrane"/>
    <property type="evidence" value="ECO:0007669"/>
    <property type="project" value="UniProtKB-SubCell"/>
</dbReference>
<proteinExistence type="predicted"/>
<reference evidence="7" key="1">
    <citation type="journal article" date="2014" name="Int. J. Syst. Evol. Microbiol.">
        <title>Complete genome sequence of Corynebacterium casei LMG S-19264T (=DSM 44701T), isolated from a smear-ripened cheese.</title>
        <authorList>
            <consortium name="US DOE Joint Genome Institute (JGI-PGF)"/>
            <person name="Walter F."/>
            <person name="Albersmeier A."/>
            <person name="Kalinowski J."/>
            <person name="Ruckert C."/>
        </authorList>
    </citation>
    <scope>NUCLEOTIDE SEQUENCE</scope>
    <source>
        <strain evidence="7">JCM 17251</strain>
    </source>
</reference>
<dbReference type="InterPro" id="IPR013525">
    <property type="entry name" value="ABC2_TM"/>
</dbReference>
<evidence type="ECO:0000256" key="5">
    <source>
        <dbReference type="SAM" id="Phobius"/>
    </source>
</evidence>
<keyword evidence="2 5" id="KW-0812">Transmembrane</keyword>
<accession>A0A918CZ34</accession>
<evidence type="ECO:0000256" key="2">
    <source>
        <dbReference type="ARBA" id="ARBA00022692"/>
    </source>
</evidence>
<dbReference type="AlphaFoldDB" id="A0A918CZ34"/>
<keyword evidence="8" id="KW-1185">Reference proteome</keyword>
<dbReference type="Pfam" id="PF12698">
    <property type="entry name" value="ABC2_membrane_3"/>
    <property type="match status" value="1"/>
</dbReference>
<evidence type="ECO:0000313" key="7">
    <source>
        <dbReference type="EMBL" id="GGN50573.1"/>
    </source>
</evidence>
<feature type="transmembrane region" description="Helical" evidence="5">
    <location>
        <begin position="364"/>
        <end position="388"/>
    </location>
</feature>
<protein>
    <submittedName>
        <fullName evidence="7">Sodium transporter</fullName>
    </submittedName>
</protein>
<dbReference type="PANTHER" id="PTHR43471:SF3">
    <property type="entry name" value="ABC TRANSPORTER PERMEASE PROTEIN NATB"/>
    <property type="match status" value="1"/>
</dbReference>
<feature type="transmembrane region" description="Helical" evidence="5">
    <location>
        <begin position="241"/>
        <end position="266"/>
    </location>
</feature>
<organism evidence="7 8">
    <name type="scientific">Oceanobacillus indicireducens</name>
    <dbReference type="NCBI Taxonomy" id="1004261"/>
    <lineage>
        <taxon>Bacteria</taxon>
        <taxon>Bacillati</taxon>
        <taxon>Bacillota</taxon>
        <taxon>Bacilli</taxon>
        <taxon>Bacillales</taxon>
        <taxon>Bacillaceae</taxon>
        <taxon>Oceanobacillus</taxon>
    </lineage>
</organism>
<feature type="transmembrane region" description="Helical" evidence="5">
    <location>
        <begin position="187"/>
        <end position="212"/>
    </location>
</feature>
<evidence type="ECO:0000256" key="3">
    <source>
        <dbReference type="ARBA" id="ARBA00022989"/>
    </source>
</evidence>
<sequence length="414" mass="45330">MRNAMKVAKWEIKRNMKNKTFLIGLFLTPLLIVGFGLIGSWIGGSSDDGSYEDEMTVFINDEIGIIDELTQYASESGLEWSIEETNVEIGDVAAELDGAEDTAYIFLNEAALNEGVVPVYIAEDVDPFFSSQLAMFQGPILAHQMEALGLTEEQSLAVSRGIQFAEMDAEEMTNDEALEDEASGEDFLAGIVPAAFGGIIFISILFTGMAMFQSASQEKKDKIAEIILSSVTPEELMQGKIIGYFVLGLVQAAVLLVFLVPMILFLTDVPLFEYLFVTETLLFVLLAVLNYLMFAAIFVGIGATIEDVTTSGNFQGIVMMLPFLPFIFIGPVVGDPSGLMAQIGTYIPFTAPGVLLLRLTMLDVWPWLEISISLVIIIVSVLVFIRLAGKIFKVGILMYGKNATPGEIWKWLKA</sequence>